<keyword evidence="6" id="KW-1185">Reference proteome</keyword>
<dbReference type="SUPFAM" id="SSF50249">
    <property type="entry name" value="Nucleic acid-binding proteins"/>
    <property type="match status" value="1"/>
</dbReference>
<evidence type="ECO:0000259" key="4">
    <source>
        <dbReference type="PROSITE" id="PS50832"/>
    </source>
</evidence>
<dbReference type="NCBIfam" id="NF003084">
    <property type="entry name" value="PRK04012.1-3"/>
    <property type="match status" value="1"/>
</dbReference>
<dbReference type="Proteomes" id="UP000001686">
    <property type="component" value="Chromosome"/>
</dbReference>
<comment type="function">
    <text evidence="1 2">Seems to be required for maximal rate of protein biosynthesis. Enhances ribosome dissociation into subunits and stabilizes the binding of the initiator Met-tRNA(I) to 40 S ribosomal subunits.</text>
</comment>
<dbReference type="HAMAP" id="MF_00216">
    <property type="entry name" value="aIF_1A"/>
    <property type="match status" value="1"/>
</dbReference>
<dbReference type="PhylomeDB" id="B1L6W5"/>
<dbReference type="HOGENOM" id="CLU_109098_1_2_2"/>
<dbReference type="PANTHER" id="PTHR21668">
    <property type="entry name" value="EIF-1A"/>
    <property type="match status" value="1"/>
</dbReference>
<name>B1L6W5_KORCO</name>
<dbReference type="EnsemblBacteria" id="ACB08194">
    <property type="protein sequence ID" value="ACB08194"/>
    <property type="gene ID" value="Kcr_1448"/>
</dbReference>
<accession>B1L6W5</accession>
<organism evidence="5 6">
    <name type="scientific">Korarchaeum cryptofilum (strain OPF8)</name>
    <dbReference type="NCBI Taxonomy" id="374847"/>
    <lineage>
        <taxon>Archaea</taxon>
        <taxon>Thermoproteota</taxon>
        <taxon>Candidatus Korarchaeia</taxon>
        <taxon>Candidatus Korarchaeales</taxon>
        <taxon>Candidatus Korarchaeaceae</taxon>
        <taxon>Candidatus Korarchaeum</taxon>
    </lineage>
</organism>
<evidence type="ECO:0000256" key="3">
    <source>
        <dbReference type="PROSITE-ProRule" id="PRU00181"/>
    </source>
</evidence>
<evidence type="ECO:0000256" key="2">
    <source>
        <dbReference type="HAMAP-Rule" id="MF_00216"/>
    </source>
</evidence>
<dbReference type="GO" id="GO:0006413">
    <property type="term" value="P:translational initiation"/>
    <property type="evidence" value="ECO:0000318"/>
    <property type="project" value="GO_Central"/>
</dbReference>
<sequence>MSKRKEDREEVERSLDAEMEELLPADELEIFGRVLEPLGKGHFRVECIDNLIRICRVRGKLRGRRAWIKRGDIVLISLWPFQRTKGDIVVRYDRQQVEWLIEKGYIPRDWATLEEG</sequence>
<dbReference type="Pfam" id="PF01176">
    <property type="entry name" value="eIF-1a"/>
    <property type="match status" value="1"/>
</dbReference>
<dbReference type="InterPro" id="IPR012340">
    <property type="entry name" value="NA-bd_OB-fold"/>
</dbReference>
<reference evidence="5 6" key="1">
    <citation type="journal article" date="2008" name="Proc. Natl. Acad. Sci. U.S.A.">
        <title>A korarchaeal genome reveals new insights into the evolution of the Archaea.</title>
        <authorList>
            <person name="Elkins J.G."/>
            <person name="Podar M."/>
            <person name="Graham D.E."/>
            <person name="Makarova K.S."/>
            <person name="Wolf Y."/>
            <person name="Randau L."/>
            <person name="Hedlund B.P."/>
            <person name="Brochier-Armanet C."/>
            <person name="Kunin V."/>
            <person name="Anderson I."/>
            <person name="Lapidus A."/>
            <person name="Goltsman E."/>
            <person name="Barry K."/>
            <person name="Koonin E.V."/>
            <person name="Hugenholtz P."/>
            <person name="Kyrpides N."/>
            <person name="Wanner G."/>
            <person name="Richardson P."/>
            <person name="Keller M."/>
            <person name="Stetter K.O."/>
        </authorList>
    </citation>
    <scope>NUCLEOTIDE SEQUENCE [LARGE SCALE GENOMIC DNA]</scope>
    <source>
        <strain evidence="6">OPF8</strain>
    </source>
</reference>
<dbReference type="GO" id="GO:0005737">
    <property type="term" value="C:cytoplasm"/>
    <property type="evidence" value="ECO:0000318"/>
    <property type="project" value="GO_Central"/>
</dbReference>
<evidence type="ECO:0000313" key="5">
    <source>
        <dbReference type="EMBL" id="ACB08194.1"/>
    </source>
</evidence>
<dbReference type="InterPro" id="IPR001253">
    <property type="entry name" value="TIF_eIF-1A"/>
</dbReference>
<dbReference type="STRING" id="374847.Kcr_1448"/>
<dbReference type="CDD" id="cd05793">
    <property type="entry name" value="S1_IF1A"/>
    <property type="match status" value="1"/>
</dbReference>
<keyword evidence="2 3" id="KW-0648">Protein biosynthesis</keyword>
<dbReference type="InterPro" id="IPR006196">
    <property type="entry name" value="RNA-binding_domain_S1_IF1"/>
</dbReference>
<dbReference type="Gene3D" id="2.40.50.140">
    <property type="entry name" value="Nucleic acid-binding proteins"/>
    <property type="match status" value="1"/>
</dbReference>
<dbReference type="KEGG" id="kcr:Kcr_1448"/>
<dbReference type="GO" id="GO:0003743">
    <property type="term" value="F:translation initiation factor activity"/>
    <property type="evidence" value="ECO:0000318"/>
    <property type="project" value="GO_Central"/>
</dbReference>
<evidence type="ECO:0000256" key="1">
    <source>
        <dbReference type="ARBA" id="ARBA00025502"/>
    </source>
</evidence>
<dbReference type="InParanoid" id="B1L6W5"/>
<feature type="domain" description="S1-like" evidence="4">
    <location>
        <begin position="18"/>
        <end position="93"/>
    </location>
</feature>
<proteinExistence type="inferred from homology"/>
<comment type="similarity">
    <text evidence="2">Belongs to the eIF-1A family.</text>
</comment>
<dbReference type="GO" id="GO:0003723">
    <property type="term" value="F:RNA binding"/>
    <property type="evidence" value="ECO:0007669"/>
    <property type="project" value="InterPro"/>
</dbReference>
<gene>
    <name evidence="2" type="primary">eif1a</name>
    <name evidence="5" type="ordered locus">Kcr_1448</name>
</gene>
<dbReference type="EMBL" id="CP000968">
    <property type="protein sequence ID" value="ACB08194.1"/>
    <property type="molecule type" value="Genomic_DNA"/>
</dbReference>
<protein>
    <recommendedName>
        <fullName evidence="2">Translation initiation factor 1A</fullName>
        <shortName evidence="2">aIF-1A</shortName>
    </recommendedName>
</protein>
<dbReference type="eggNOG" id="arCOG01179">
    <property type="taxonomic scope" value="Archaea"/>
</dbReference>
<evidence type="ECO:0000313" key="6">
    <source>
        <dbReference type="Proteomes" id="UP000001686"/>
    </source>
</evidence>
<dbReference type="SMART" id="SM00652">
    <property type="entry name" value="eIF1a"/>
    <property type="match status" value="1"/>
</dbReference>
<dbReference type="GeneID" id="6094725"/>
<keyword evidence="2 3" id="KW-0396">Initiation factor</keyword>
<dbReference type="AlphaFoldDB" id="B1L6W5"/>
<dbReference type="PROSITE" id="PS50832">
    <property type="entry name" value="S1_IF1_TYPE"/>
    <property type="match status" value="1"/>
</dbReference>
<dbReference type="FunCoup" id="B1L6W5">
    <property type="interactions" value="161"/>
</dbReference>
<dbReference type="RefSeq" id="WP_012310091.1">
    <property type="nucleotide sequence ID" value="NC_010482.1"/>
</dbReference>